<evidence type="ECO:0000313" key="1">
    <source>
        <dbReference type="EMBL" id="KAJ7703757.1"/>
    </source>
</evidence>
<organism evidence="1 2">
    <name type="scientific">Mycena metata</name>
    <dbReference type="NCBI Taxonomy" id="1033252"/>
    <lineage>
        <taxon>Eukaryota</taxon>
        <taxon>Fungi</taxon>
        <taxon>Dikarya</taxon>
        <taxon>Basidiomycota</taxon>
        <taxon>Agaricomycotina</taxon>
        <taxon>Agaricomycetes</taxon>
        <taxon>Agaricomycetidae</taxon>
        <taxon>Agaricales</taxon>
        <taxon>Marasmiineae</taxon>
        <taxon>Mycenaceae</taxon>
        <taxon>Mycena</taxon>
    </lineage>
</organism>
<sequence>MSSPRTKPVLATITHPKSDRCPILEAGVITPEILQQWRRACQKYLKNNKDRTADDLVSYVADEMREPILQKWYLASQTRIDALKLDPYITELGSLVLDKGWEGKMRRRVLAAKMEEGQSFADWAYDTQNINAILSQAAPAFAVDDQQLKNILDAGLIPVLQQDLDTEPVLSADLNAWIAEVKGRDDRLRFETGRIQGVINTNRELLHPKFKPKATLADRLTTPKPTLASRLTFPPGNTVQKPPTLTDSEKVLLDLHDGCRRCRQFYIGHRTPNCDGNFPDAATYRTLTQADAVAQAAARGKTLRVKREPTAAVRTSKNILDADYEESDSDHDGYVLPPLTVPHLYANVTLSGPSISEFPVPVRSLLDIGCPSIVISDKLVKQLGLRRYPLPAEEDNLSSLSDSPLSCREYVKLKVTSADGNWTSRIVRAKVNVGLCIPLILGMPFLSGEHIVIDSACRTAVDKRTGFDLLNNPTYPPRQWAPEWIVPPPTPKKPKRKSVSPEPIPLSSNVLLPVSVMLQVKNRIDDLDLQKFLKDEDIRLKTKHADVFPLRLPDNTADLPENILHREKLPTCPEKSGIMEANA</sequence>
<evidence type="ECO:0000313" key="2">
    <source>
        <dbReference type="Proteomes" id="UP001215598"/>
    </source>
</evidence>
<dbReference type="InterPro" id="IPR021109">
    <property type="entry name" value="Peptidase_aspartic_dom_sf"/>
</dbReference>
<reference evidence="1" key="1">
    <citation type="submission" date="2023-03" db="EMBL/GenBank/DDBJ databases">
        <title>Massive genome expansion in bonnet fungi (Mycena s.s.) driven by repeated elements and novel gene families across ecological guilds.</title>
        <authorList>
            <consortium name="Lawrence Berkeley National Laboratory"/>
            <person name="Harder C.B."/>
            <person name="Miyauchi S."/>
            <person name="Viragh M."/>
            <person name="Kuo A."/>
            <person name="Thoen E."/>
            <person name="Andreopoulos B."/>
            <person name="Lu D."/>
            <person name="Skrede I."/>
            <person name="Drula E."/>
            <person name="Henrissat B."/>
            <person name="Morin E."/>
            <person name="Kohler A."/>
            <person name="Barry K."/>
            <person name="LaButti K."/>
            <person name="Morin E."/>
            <person name="Salamov A."/>
            <person name="Lipzen A."/>
            <person name="Mereny Z."/>
            <person name="Hegedus B."/>
            <person name="Baldrian P."/>
            <person name="Stursova M."/>
            <person name="Weitz H."/>
            <person name="Taylor A."/>
            <person name="Grigoriev I.V."/>
            <person name="Nagy L.G."/>
            <person name="Martin F."/>
            <person name="Kauserud H."/>
        </authorList>
    </citation>
    <scope>NUCLEOTIDE SEQUENCE</scope>
    <source>
        <strain evidence="1">CBHHK182m</strain>
    </source>
</reference>
<name>A0AAD7GRN2_9AGAR</name>
<keyword evidence="2" id="KW-1185">Reference proteome</keyword>
<dbReference type="CDD" id="cd00303">
    <property type="entry name" value="retropepsin_like"/>
    <property type="match status" value="1"/>
</dbReference>
<proteinExistence type="predicted"/>
<dbReference type="EMBL" id="JARKIB010000499">
    <property type="protein sequence ID" value="KAJ7703757.1"/>
    <property type="molecule type" value="Genomic_DNA"/>
</dbReference>
<gene>
    <name evidence="1" type="ORF">B0H16DRAFT_1482865</name>
</gene>
<comment type="caution">
    <text evidence="1">The sequence shown here is derived from an EMBL/GenBank/DDBJ whole genome shotgun (WGS) entry which is preliminary data.</text>
</comment>
<accession>A0AAD7GRN2</accession>
<dbReference type="Proteomes" id="UP001215598">
    <property type="component" value="Unassembled WGS sequence"/>
</dbReference>
<dbReference type="AlphaFoldDB" id="A0AAD7GRN2"/>
<dbReference type="Gene3D" id="2.40.70.10">
    <property type="entry name" value="Acid Proteases"/>
    <property type="match status" value="1"/>
</dbReference>
<protein>
    <submittedName>
        <fullName evidence="1">Uncharacterized protein</fullName>
    </submittedName>
</protein>